<feature type="region of interest" description="Disordered" evidence="1">
    <location>
        <begin position="20"/>
        <end position="64"/>
    </location>
</feature>
<organism evidence="3 4">
    <name type="scientific">Tilletia horrida</name>
    <dbReference type="NCBI Taxonomy" id="155126"/>
    <lineage>
        <taxon>Eukaryota</taxon>
        <taxon>Fungi</taxon>
        <taxon>Dikarya</taxon>
        <taxon>Basidiomycota</taxon>
        <taxon>Ustilaginomycotina</taxon>
        <taxon>Exobasidiomycetes</taxon>
        <taxon>Tilletiales</taxon>
        <taxon>Tilletiaceae</taxon>
        <taxon>Tilletia</taxon>
    </lineage>
</organism>
<feature type="domain" description="DUF7721" evidence="2">
    <location>
        <begin position="66"/>
        <end position="149"/>
    </location>
</feature>
<dbReference type="PANTHER" id="PTHR39477">
    <property type="entry name" value="CHROMOSOME 8, WHOLE GENOME SHOTGUN SEQUENCE"/>
    <property type="match status" value="1"/>
</dbReference>
<evidence type="ECO:0000313" key="3">
    <source>
        <dbReference type="EMBL" id="KAK0547169.1"/>
    </source>
</evidence>
<dbReference type="EMBL" id="JAPDMZ010000169">
    <property type="protein sequence ID" value="KAK0547169.1"/>
    <property type="molecule type" value="Genomic_DNA"/>
</dbReference>
<keyword evidence="4" id="KW-1185">Reference proteome</keyword>
<comment type="caution">
    <text evidence="3">The sequence shown here is derived from an EMBL/GenBank/DDBJ whole genome shotgun (WGS) entry which is preliminary data.</text>
</comment>
<feature type="compositionally biased region" description="Polar residues" evidence="1">
    <location>
        <begin position="48"/>
        <end position="57"/>
    </location>
</feature>
<sequence>MMSRCPQIVNLGKQAFNEYQQSQGGNNQQHNNQGNNNQQQGFDLGGSHLNNQPPQGGNQDGFDLGDIQQLVSHAQNHSDGQSQDAGLFGQVAGFLKNQQQNGNINPNDVDEDQVMQNHQKVTNSNETADSNEIGNAAALNAIKSVLGGSGGGSGGGNMQQQIIGAAMAAAGNLFDQKQSQGQANGVKEEAMQKAGEMAMKLMIKNQMSGLVGGGNSGGLGALASKFL</sequence>
<feature type="compositionally biased region" description="Low complexity" evidence="1">
    <location>
        <begin position="20"/>
        <end position="41"/>
    </location>
</feature>
<protein>
    <recommendedName>
        <fullName evidence="2">DUF7721 domain-containing protein</fullName>
    </recommendedName>
</protein>
<dbReference type="Proteomes" id="UP001176517">
    <property type="component" value="Unassembled WGS sequence"/>
</dbReference>
<evidence type="ECO:0000259" key="2">
    <source>
        <dbReference type="Pfam" id="PF24845"/>
    </source>
</evidence>
<evidence type="ECO:0000313" key="4">
    <source>
        <dbReference type="Proteomes" id="UP001176517"/>
    </source>
</evidence>
<reference evidence="3" key="1">
    <citation type="journal article" date="2023" name="PhytoFront">
        <title>Draft Genome Resources of Seven Strains of Tilletia horrida, Causal Agent of Kernel Smut of Rice.</title>
        <authorList>
            <person name="Khanal S."/>
            <person name="Antony Babu S."/>
            <person name="Zhou X.G."/>
        </authorList>
    </citation>
    <scope>NUCLEOTIDE SEQUENCE</scope>
    <source>
        <strain evidence="3">TX6</strain>
    </source>
</reference>
<dbReference type="InterPro" id="IPR056138">
    <property type="entry name" value="DUF7721"/>
</dbReference>
<proteinExistence type="predicted"/>
<accession>A0AAN6JQN7</accession>
<gene>
    <name evidence="3" type="ORF">OC846_004978</name>
</gene>
<dbReference type="AlphaFoldDB" id="A0AAN6JQN7"/>
<name>A0AAN6JQN7_9BASI</name>
<dbReference type="PANTHER" id="PTHR39477:SF1">
    <property type="entry name" value="BETA-FLANKING PROTEIN"/>
    <property type="match status" value="1"/>
</dbReference>
<evidence type="ECO:0000256" key="1">
    <source>
        <dbReference type="SAM" id="MobiDB-lite"/>
    </source>
</evidence>
<dbReference type="Pfam" id="PF24845">
    <property type="entry name" value="DUF7721"/>
    <property type="match status" value="1"/>
</dbReference>